<organism evidence="2 3">
    <name type="scientific">Melghirimyces thermohalophilus</name>
    <dbReference type="NCBI Taxonomy" id="1236220"/>
    <lineage>
        <taxon>Bacteria</taxon>
        <taxon>Bacillati</taxon>
        <taxon>Bacillota</taxon>
        <taxon>Bacilli</taxon>
        <taxon>Bacillales</taxon>
        <taxon>Thermoactinomycetaceae</taxon>
        <taxon>Melghirimyces</taxon>
    </lineage>
</organism>
<dbReference type="STRING" id="1236220.SAMN04488112_10741"/>
<name>A0A1G6L4L7_9BACL</name>
<sequence>MRHLYMGHFPGDVYLSVGDLAVKVFHGPIRRGGFSLVLVVLLELLHFVGIVGIPEQLVHWHMLIIHSGGGIILIRKSSSFISVLGKLSLYTQESPRPREFDTGDRKESSGSALRYGGRFIKFLPAVQPPGDPGCVGSFPVRRGVGCQVAGHGQDHRPLCPLGQLARLFCPPVMLR</sequence>
<keyword evidence="1" id="KW-1133">Transmembrane helix</keyword>
<evidence type="ECO:0000256" key="1">
    <source>
        <dbReference type="SAM" id="Phobius"/>
    </source>
</evidence>
<gene>
    <name evidence="2" type="ORF">SAMN04488112_10741</name>
</gene>
<accession>A0A1G6L4L7</accession>
<evidence type="ECO:0000313" key="2">
    <source>
        <dbReference type="EMBL" id="SDC38063.1"/>
    </source>
</evidence>
<keyword evidence="3" id="KW-1185">Reference proteome</keyword>
<keyword evidence="1" id="KW-0812">Transmembrane</keyword>
<dbReference type="Proteomes" id="UP000199387">
    <property type="component" value="Unassembled WGS sequence"/>
</dbReference>
<dbReference type="AlphaFoldDB" id="A0A1G6L4L7"/>
<protein>
    <submittedName>
        <fullName evidence="2">Uncharacterized protein</fullName>
    </submittedName>
</protein>
<feature type="transmembrane region" description="Helical" evidence="1">
    <location>
        <begin position="33"/>
        <end position="51"/>
    </location>
</feature>
<proteinExistence type="predicted"/>
<reference evidence="2 3" key="1">
    <citation type="submission" date="2016-10" db="EMBL/GenBank/DDBJ databases">
        <authorList>
            <person name="de Groot N.N."/>
        </authorList>
    </citation>
    <scope>NUCLEOTIDE SEQUENCE [LARGE SCALE GENOMIC DNA]</scope>
    <source>
        <strain evidence="2 3">DSM 45514</strain>
    </source>
</reference>
<keyword evidence="1" id="KW-0472">Membrane</keyword>
<evidence type="ECO:0000313" key="3">
    <source>
        <dbReference type="Proteomes" id="UP000199387"/>
    </source>
</evidence>
<dbReference type="EMBL" id="FMZA01000007">
    <property type="protein sequence ID" value="SDC38063.1"/>
    <property type="molecule type" value="Genomic_DNA"/>
</dbReference>